<dbReference type="InterPro" id="IPR036388">
    <property type="entry name" value="WH-like_DNA-bd_sf"/>
</dbReference>
<dbReference type="InterPro" id="IPR036390">
    <property type="entry name" value="WH_DNA-bd_sf"/>
</dbReference>
<organism evidence="1 2">
    <name type="scientific">Streptococcus oriscaviae</name>
    <dbReference type="NCBI Taxonomy" id="2781599"/>
    <lineage>
        <taxon>Bacteria</taxon>
        <taxon>Bacillati</taxon>
        <taxon>Bacillota</taxon>
        <taxon>Bacilli</taxon>
        <taxon>Lactobacillales</taxon>
        <taxon>Streptococcaceae</taxon>
        <taxon>Streptococcus</taxon>
    </lineage>
</organism>
<gene>
    <name evidence="1" type="ORF">INT76_10515</name>
</gene>
<dbReference type="Proteomes" id="UP000677616">
    <property type="component" value="Chromosome"/>
</dbReference>
<reference evidence="1 2" key="1">
    <citation type="submission" date="2021-04" db="EMBL/GenBank/DDBJ databases">
        <title>Complete genome sequence of a novel Streptococcus species.</title>
        <authorList>
            <person name="Teng J.L.L."/>
        </authorList>
    </citation>
    <scope>NUCLEOTIDE SEQUENCE [LARGE SCALE GENOMIC DNA]</scope>
    <source>
        <strain evidence="1 2">HKU75</strain>
    </source>
</reference>
<evidence type="ECO:0000313" key="2">
    <source>
        <dbReference type="Proteomes" id="UP000677616"/>
    </source>
</evidence>
<name>A0ABX7YLU5_9STRE</name>
<dbReference type="RefSeq" id="WP_212570607.1">
    <property type="nucleotide sequence ID" value="NZ_CP073084.1"/>
</dbReference>
<dbReference type="SUPFAM" id="SSF46785">
    <property type="entry name" value="Winged helix' DNA-binding domain"/>
    <property type="match status" value="1"/>
</dbReference>
<dbReference type="EMBL" id="CP073084">
    <property type="protein sequence ID" value="QUE54229.1"/>
    <property type="molecule type" value="Genomic_DNA"/>
</dbReference>
<protein>
    <submittedName>
        <fullName evidence="1">ArsR family transcriptional regulator</fullName>
    </submittedName>
</protein>
<proteinExistence type="predicted"/>
<evidence type="ECO:0000313" key="1">
    <source>
        <dbReference type="EMBL" id="QUE54229.1"/>
    </source>
</evidence>
<dbReference type="Gene3D" id="1.10.10.10">
    <property type="entry name" value="Winged helix-like DNA-binding domain superfamily/Winged helix DNA-binding domain"/>
    <property type="match status" value="1"/>
</dbReference>
<accession>A0ABX7YLU5</accession>
<sequence length="148" mass="17215">MNQEKLKEIEGIANLFIQLDYARTPSSILAFLMLEEEGSVTFNKIVDQLGLSKASTSTGLRFLENKGMISYQSRLHSRERFIYLNPMGITIWLSARMAVFEEMIRLFNQLADYHSFSYGEQFKKVAQLCQKLDRAVMQVLEDFNRERS</sequence>
<keyword evidence="2" id="KW-1185">Reference proteome</keyword>